<feature type="compositionally biased region" description="Low complexity" evidence="1">
    <location>
        <begin position="296"/>
        <end position="370"/>
    </location>
</feature>
<feature type="region of interest" description="Disordered" evidence="1">
    <location>
        <begin position="296"/>
        <end position="377"/>
    </location>
</feature>
<dbReference type="EMBL" id="LT594627">
    <property type="protein sequence ID" value="SBT86619.1"/>
    <property type="molecule type" value="Genomic_DNA"/>
</dbReference>
<dbReference type="SUPFAM" id="SSF141571">
    <property type="entry name" value="Pentapeptide repeat-like"/>
    <property type="match status" value="1"/>
</dbReference>
<name>A0A1D3JJM4_PLAMA</name>
<protein>
    <submittedName>
        <fullName evidence="2">Uncharacterized protein</fullName>
    </submittedName>
</protein>
<dbReference type="Gene3D" id="2.160.20.80">
    <property type="entry name" value="E3 ubiquitin-protein ligase SopA"/>
    <property type="match status" value="1"/>
</dbReference>
<organism evidence="2 3">
    <name type="scientific">Plasmodium malariae</name>
    <dbReference type="NCBI Taxonomy" id="5858"/>
    <lineage>
        <taxon>Eukaryota</taxon>
        <taxon>Sar</taxon>
        <taxon>Alveolata</taxon>
        <taxon>Apicomplexa</taxon>
        <taxon>Aconoidasida</taxon>
        <taxon>Haemosporida</taxon>
        <taxon>Plasmodiidae</taxon>
        <taxon>Plasmodium</taxon>
        <taxon>Plasmodium (Plasmodium)</taxon>
    </lineage>
</organism>
<gene>
    <name evidence="2" type="primary">PmUG01_06010400</name>
    <name evidence="2" type="ORF">PMUG01_06010400</name>
</gene>
<evidence type="ECO:0000313" key="2">
    <source>
        <dbReference type="EMBL" id="SBT86619.1"/>
    </source>
</evidence>
<dbReference type="OrthoDB" id="361063at2759"/>
<dbReference type="VEuPathDB" id="PlasmoDB:PmUG01_06010400"/>
<dbReference type="RefSeq" id="XP_028859763.1">
    <property type="nucleotide sequence ID" value="XM_029003667.1"/>
</dbReference>
<reference evidence="2 3" key="1">
    <citation type="submission" date="2016-06" db="EMBL/GenBank/DDBJ databases">
        <authorList>
            <consortium name="Pathogen Informatics"/>
        </authorList>
    </citation>
    <scope>NUCLEOTIDE SEQUENCE [LARGE SCALE GENOMIC DNA]</scope>
</reference>
<accession>A0A1D3JJM4</accession>
<sequence>MWLDSHAVRKYAVSQVMTKGWSFSTKTAIDVENNIIKKLKNMDGKNISYGIKKSVKYGFINKRMFDIYNELVKKYHSNFNLSDLVLILQSYALCKERNFEIYSTITNRALYLFKGELIKYDSSTFDNIYKYILASNQLNYTDYELITIFLKIIKKNLEYYGMKKICNMLHALSKLKINDEELLQLSSIYILENFDKMKINFVNHLVSAYCKKTNKNFSELCFKLIKYIYENIKFMDSISIYNTVIQIKHIIEKVKEDKRYSTYLFDERIEQVIGGNTSNERSQSCRSVSHCNNNSGNIGSSDNSGSNNSGSNSSGNNSSGSNSSGSNSSGNNISGSNISGSNISGSNISGSNINGSKSSGYNNSGNSVSGDRQKCQMGEPRAEINENSFLYSGTNGAEISAQNGGKEHIVYGVNLEDKCYLNGNNKSCSEVNNDTHRNKNIVKNMIPLLFSKVNSCLAFLSLKQLVKLLQAYRDLNYFNYQFIYKRLLHFLFCKLQTNKTNVEDCILILEFFTILPYVDKNMEGVINIVMENLEKDLVFNYSHMYRLLSCCKQLEIYNDNILSKMDCLIFKNKKKFEKYSTSKDLNLFLHFYNKNLQEWEEMLTFLNILLERKEKELKENINDEHVSSFATLVGENERNISGIQNAEKKVIIYKYNKMQKCFNENEKSVYDKNNTEEGTTPLLEDYYSSSSLSNTKGVNENITNYLYINLIKDKQAP</sequence>
<dbReference type="KEGG" id="pmal:PMUG01_06010400"/>
<dbReference type="GeneID" id="39867497"/>
<proteinExistence type="predicted"/>
<dbReference type="OMA" id="IKLLCAY"/>
<dbReference type="AlphaFoldDB" id="A0A1D3JJM4"/>
<evidence type="ECO:0000256" key="1">
    <source>
        <dbReference type="SAM" id="MobiDB-lite"/>
    </source>
</evidence>
<dbReference type="Proteomes" id="UP000219813">
    <property type="component" value="Chromosome 6"/>
</dbReference>
<evidence type="ECO:0000313" key="3">
    <source>
        <dbReference type="Proteomes" id="UP000219813"/>
    </source>
</evidence>
<keyword evidence="3" id="KW-1185">Reference proteome</keyword>